<name>A0A5B7FK23_PORTR</name>
<organism evidence="2 3">
    <name type="scientific">Portunus trituberculatus</name>
    <name type="common">Swimming crab</name>
    <name type="synonym">Neptunus trituberculatus</name>
    <dbReference type="NCBI Taxonomy" id="210409"/>
    <lineage>
        <taxon>Eukaryota</taxon>
        <taxon>Metazoa</taxon>
        <taxon>Ecdysozoa</taxon>
        <taxon>Arthropoda</taxon>
        <taxon>Crustacea</taxon>
        <taxon>Multicrustacea</taxon>
        <taxon>Malacostraca</taxon>
        <taxon>Eumalacostraca</taxon>
        <taxon>Eucarida</taxon>
        <taxon>Decapoda</taxon>
        <taxon>Pleocyemata</taxon>
        <taxon>Brachyura</taxon>
        <taxon>Eubrachyura</taxon>
        <taxon>Portunoidea</taxon>
        <taxon>Portunidae</taxon>
        <taxon>Portuninae</taxon>
        <taxon>Portunus</taxon>
    </lineage>
</organism>
<gene>
    <name evidence="2" type="ORF">E2C01_038393</name>
</gene>
<dbReference type="AlphaFoldDB" id="A0A5B7FK23"/>
<evidence type="ECO:0000313" key="3">
    <source>
        <dbReference type="Proteomes" id="UP000324222"/>
    </source>
</evidence>
<keyword evidence="1" id="KW-0732">Signal</keyword>
<feature type="chain" id="PRO_5022811305" evidence="1">
    <location>
        <begin position="19"/>
        <end position="50"/>
    </location>
</feature>
<keyword evidence="3" id="KW-1185">Reference proteome</keyword>
<proteinExistence type="predicted"/>
<protein>
    <submittedName>
        <fullName evidence="2">Uncharacterized protein</fullName>
    </submittedName>
</protein>
<reference evidence="2 3" key="1">
    <citation type="submission" date="2019-05" db="EMBL/GenBank/DDBJ databases">
        <title>Another draft genome of Portunus trituberculatus and its Hox gene families provides insights of decapod evolution.</title>
        <authorList>
            <person name="Jeong J.-H."/>
            <person name="Song I."/>
            <person name="Kim S."/>
            <person name="Choi T."/>
            <person name="Kim D."/>
            <person name="Ryu S."/>
            <person name="Kim W."/>
        </authorList>
    </citation>
    <scope>NUCLEOTIDE SEQUENCE [LARGE SCALE GENOMIC DNA]</scope>
    <source>
        <tissue evidence="2">Muscle</tissue>
    </source>
</reference>
<accession>A0A5B7FK23</accession>
<dbReference type="Proteomes" id="UP000324222">
    <property type="component" value="Unassembled WGS sequence"/>
</dbReference>
<sequence>MRRRRWSPMLLLFPLGLSQPPLLSMSAVIQHRHRMMVGWPVRKDWFSICW</sequence>
<evidence type="ECO:0000256" key="1">
    <source>
        <dbReference type="SAM" id="SignalP"/>
    </source>
</evidence>
<dbReference type="EMBL" id="VSRR010006405">
    <property type="protein sequence ID" value="MPC44714.1"/>
    <property type="molecule type" value="Genomic_DNA"/>
</dbReference>
<comment type="caution">
    <text evidence="2">The sequence shown here is derived from an EMBL/GenBank/DDBJ whole genome shotgun (WGS) entry which is preliminary data.</text>
</comment>
<feature type="signal peptide" evidence="1">
    <location>
        <begin position="1"/>
        <end position="18"/>
    </location>
</feature>
<evidence type="ECO:0000313" key="2">
    <source>
        <dbReference type="EMBL" id="MPC44714.1"/>
    </source>
</evidence>